<dbReference type="SMART" id="SM00672">
    <property type="entry name" value="CAP10"/>
    <property type="match status" value="1"/>
</dbReference>
<name>A0AAF0Y357_9TREE</name>
<sequence>MLALRRIRLRLSKSTVLLSAVLVTFFLVVYLSDSGRGTRHATAQAGKGSPKGAVDELDDYDDDSQRTFKWNIFKPDPIIAKGLTYSADGLVHGWDKIHAALVRSKAATSDKHPIRELMKDGRKRYDSMLKRQSKTLTQAVAEYKKRYGRQPPRGFDAWFQWCKKNNVKIIDDYDQINRDIEPWLALSPEEFKKRVNKIGEEPTHRYKIVLRPNGKSTLTGDREDYPRPNEQFKQLLPLVPYLPNDVTLWFSDHDMANWILPADYRQAALDAVAKGTYLTPKELQNLEDGDDHDSEGKQMGLLASCAEDSPARQLTNSAYEGLKEGKFDPVPRTETTFMFDPAGSMDYCNYPQLLKLHGAFTFPFRRGTQLRPLLHLSKLYQNGDMMITPLEAYWNHTSALGVGQTSDWSEKTIDKLFWRGSTTGDAYTQPKDGRPAFDWRLSHRPRLHFFANREDGETSVWVERDNQLLPEEWSNQQLNKKYFDIKLSGRPHQCDPDGTCDEMAKEIKFGSRVEPEEAIKYKYVLDVDGNGWSSRFHRLLASGSVVFKSTIYPEWMSDWLTPWVHYVPVQIDYSDVYDIMSFFVGPPDASGPGLNDDLAKEIAANAKKFTTELWRWEDMQAYMFRFILEYSRLASDDRDGYVYRG</sequence>
<dbReference type="Proteomes" id="UP000827549">
    <property type="component" value="Chromosome 2"/>
</dbReference>
<dbReference type="Pfam" id="PF05686">
    <property type="entry name" value="Glyco_transf_90"/>
    <property type="match status" value="1"/>
</dbReference>
<evidence type="ECO:0000313" key="3">
    <source>
        <dbReference type="Proteomes" id="UP000827549"/>
    </source>
</evidence>
<dbReference type="InterPro" id="IPR006598">
    <property type="entry name" value="CAP10"/>
</dbReference>
<dbReference type="EMBL" id="CP086715">
    <property type="protein sequence ID" value="WOO79458.1"/>
    <property type="molecule type" value="Genomic_DNA"/>
</dbReference>
<dbReference type="InterPro" id="IPR051091">
    <property type="entry name" value="O-Glucosyltr/Glycosyltrsf_90"/>
</dbReference>
<proteinExistence type="predicted"/>
<evidence type="ECO:0000259" key="1">
    <source>
        <dbReference type="SMART" id="SM00672"/>
    </source>
</evidence>
<gene>
    <name evidence="2" type="primary">CXT1_1</name>
    <name evidence="2" type="ORF">LOC62_02G002980</name>
</gene>
<dbReference type="PANTHER" id="PTHR12203">
    <property type="entry name" value="KDEL LYS-ASP-GLU-LEU CONTAINING - RELATED"/>
    <property type="match status" value="1"/>
</dbReference>
<evidence type="ECO:0000313" key="2">
    <source>
        <dbReference type="EMBL" id="WOO79458.1"/>
    </source>
</evidence>
<keyword evidence="3" id="KW-1185">Reference proteome</keyword>
<dbReference type="GeneID" id="87806226"/>
<dbReference type="PANTHER" id="PTHR12203:SF118">
    <property type="entry name" value="BETA-1,2-XYLOSYLTRANSFERASE 1"/>
    <property type="match status" value="1"/>
</dbReference>
<dbReference type="RefSeq" id="XP_062625490.1">
    <property type="nucleotide sequence ID" value="XM_062769506.1"/>
</dbReference>
<organism evidence="2 3">
    <name type="scientific">Vanrija pseudolonga</name>
    <dbReference type="NCBI Taxonomy" id="143232"/>
    <lineage>
        <taxon>Eukaryota</taxon>
        <taxon>Fungi</taxon>
        <taxon>Dikarya</taxon>
        <taxon>Basidiomycota</taxon>
        <taxon>Agaricomycotina</taxon>
        <taxon>Tremellomycetes</taxon>
        <taxon>Trichosporonales</taxon>
        <taxon>Trichosporonaceae</taxon>
        <taxon>Vanrija</taxon>
    </lineage>
</organism>
<dbReference type="AlphaFoldDB" id="A0AAF0Y357"/>
<reference evidence="2" key="1">
    <citation type="submission" date="2023-10" db="EMBL/GenBank/DDBJ databases">
        <authorList>
            <person name="Noh H."/>
        </authorList>
    </citation>
    <scope>NUCLEOTIDE SEQUENCE</scope>
    <source>
        <strain evidence="2">DUCC4014</strain>
    </source>
</reference>
<feature type="domain" description="Glycosyl transferase CAP10" evidence="1">
    <location>
        <begin position="329"/>
        <end position="637"/>
    </location>
</feature>
<protein>
    <submittedName>
        <fullName evidence="2">Beta-1,2-xylosyltransferase 1</fullName>
    </submittedName>
</protein>
<accession>A0AAF0Y357</accession>